<feature type="transmembrane region" description="Helical" evidence="3">
    <location>
        <begin position="286"/>
        <end position="304"/>
    </location>
</feature>
<feature type="transmembrane region" description="Helical" evidence="3">
    <location>
        <begin position="342"/>
        <end position="365"/>
    </location>
</feature>
<evidence type="ECO:0000313" key="4">
    <source>
        <dbReference type="EMBL" id="KAK5958070.1"/>
    </source>
</evidence>
<comment type="subcellular location">
    <subcellularLocation>
        <location evidence="1">Membrane</location>
        <topology evidence="1">Multi-pass membrane protein</topology>
    </subcellularLocation>
</comment>
<dbReference type="InterPro" id="IPR036259">
    <property type="entry name" value="MFS_trans_sf"/>
</dbReference>
<dbReference type="EMBL" id="JAKLMC020000002">
    <property type="protein sequence ID" value="KAK5958070.1"/>
    <property type="molecule type" value="Genomic_DNA"/>
</dbReference>
<sequence>MTPHQSLATLESNGPTSIQEKTSWLRQSKDFPDPGPPPDGGWVAWRAVLGGFLVVFLCWGFINSFGLFQTYYTSQPHINASPSDISWIGSIQIFLLMFTGAYSGSASDLGYFRLISIAGICVFILGVFMTSISHTYWQLLLSHGVCNGLGMGLMFIPTMSVVSTYWSPNRKSLAIGCMLCGAAVGGMVFPVLFNNLLPRIGFGWTMRVFGFIAIVLFTCSQLLLKKRLPPKDSVRILDFEALKDGLFDLFILGSFTNFLGLYFAFFFIGSYARNVLGMSFSKSNNLILVINGTGIPGRLIPMWLADQRQWKGIRPVTVQIPVNLITSILLFSWIAVRDESSLYIFAAFYGFTANAVQSLFPATLADMTLDPRKAGSQLGWGFTIGSFSCLTGQPIGGLLVQAGDGDYTYAQIYGGASTLCGCAIVASVAWLRIRQQQRIDNGC</sequence>
<keyword evidence="3" id="KW-0472">Membrane</keyword>
<feature type="transmembrane region" description="Helical" evidence="3">
    <location>
        <begin position="245"/>
        <end position="266"/>
    </location>
</feature>
<comment type="similarity">
    <text evidence="2">Belongs to the major facilitator superfamily. Monocarboxylate porter (TC 2.A.1.13) family.</text>
</comment>
<keyword evidence="3" id="KW-0812">Transmembrane</keyword>
<feature type="transmembrane region" description="Helical" evidence="3">
    <location>
        <begin position="114"/>
        <end position="137"/>
    </location>
</feature>
<feature type="transmembrane region" description="Helical" evidence="3">
    <location>
        <begin position="316"/>
        <end position="336"/>
    </location>
</feature>
<evidence type="ECO:0008006" key="6">
    <source>
        <dbReference type="Google" id="ProtNLM"/>
    </source>
</evidence>
<dbReference type="Gene3D" id="1.20.1250.20">
    <property type="entry name" value="MFS general substrate transporter like domains"/>
    <property type="match status" value="2"/>
</dbReference>
<dbReference type="InterPro" id="IPR011701">
    <property type="entry name" value="MFS"/>
</dbReference>
<proteinExistence type="inferred from homology"/>
<dbReference type="GO" id="GO:0022857">
    <property type="term" value="F:transmembrane transporter activity"/>
    <property type="evidence" value="ECO:0007669"/>
    <property type="project" value="InterPro"/>
</dbReference>
<feature type="transmembrane region" description="Helical" evidence="3">
    <location>
        <begin position="173"/>
        <end position="192"/>
    </location>
</feature>
<dbReference type="InterPro" id="IPR050327">
    <property type="entry name" value="Proton-linked_MCT"/>
</dbReference>
<dbReference type="PANTHER" id="PTHR11360">
    <property type="entry name" value="MONOCARBOXYLATE TRANSPORTER"/>
    <property type="match status" value="1"/>
</dbReference>
<dbReference type="Proteomes" id="UP001316803">
    <property type="component" value="Unassembled WGS sequence"/>
</dbReference>
<dbReference type="Pfam" id="PF07690">
    <property type="entry name" value="MFS_1"/>
    <property type="match status" value="1"/>
</dbReference>
<accession>A0AAN8IC40</accession>
<evidence type="ECO:0000313" key="5">
    <source>
        <dbReference type="Proteomes" id="UP001316803"/>
    </source>
</evidence>
<gene>
    <name evidence="4" type="ORF">OHC33_001260</name>
</gene>
<dbReference type="AlphaFoldDB" id="A0AAN8IC40"/>
<organism evidence="4 5">
    <name type="scientific">Knufia fluminis</name>
    <dbReference type="NCBI Taxonomy" id="191047"/>
    <lineage>
        <taxon>Eukaryota</taxon>
        <taxon>Fungi</taxon>
        <taxon>Dikarya</taxon>
        <taxon>Ascomycota</taxon>
        <taxon>Pezizomycotina</taxon>
        <taxon>Eurotiomycetes</taxon>
        <taxon>Chaetothyriomycetidae</taxon>
        <taxon>Chaetothyriales</taxon>
        <taxon>Trichomeriaceae</taxon>
        <taxon>Knufia</taxon>
    </lineage>
</organism>
<protein>
    <recommendedName>
        <fullName evidence="6">Major facilitator superfamily (MFS) profile domain-containing protein</fullName>
    </recommendedName>
</protein>
<comment type="caution">
    <text evidence="4">The sequence shown here is derived from an EMBL/GenBank/DDBJ whole genome shotgun (WGS) entry which is preliminary data.</text>
</comment>
<keyword evidence="5" id="KW-1185">Reference proteome</keyword>
<dbReference type="PANTHER" id="PTHR11360:SF130">
    <property type="entry name" value="MAJOR FACILITATOR SUPERFAMILY (MFS) PROFILE DOMAIN-CONTAINING PROTEIN-RELATED"/>
    <property type="match status" value="1"/>
</dbReference>
<feature type="transmembrane region" description="Helical" evidence="3">
    <location>
        <begin position="149"/>
        <end position="166"/>
    </location>
</feature>
<feature type="transmembrane region" description="Helical" evidence="3">
    <location>
        <begin position="85"/>
        <end position="102"/>
    </location>
</feature>
<dbReference type="GO" id="GO:0016020">
    <property type="term" value="C:membrane"/>
    <property type="evidence" value="ECO:0007669"/>
    <property type="project" value="UniProtKB-SubCell"/>
</dbReference>
<keyword evidence="3" id="KW-1133">Transmembrane helix</keyword>
<reference evidence="4 5" key="1">
    <citation type="submission" date="2022-12" db="EMBL/GenBank/DDBJ databases">
        <title>Genomic features and morphological characterization of a novel Knufia sp. strain isolated from spacecraft assembly facility.</title>
        <authorList>
            <person name="Teixeira M."/>
            <person name="Chander A.M."/>
            <person name="Stajich J.E."/>
            <person name="Venkateswaran K."/>
        </authorList>
    </citation>
    <scope>NUCLEOTIDE SEQUENCE [LARGE SCALE GENOMIC DNA]</scope>
    <source>
        <strain evidence="4 5">FJI-L2-BK-P2</strain>
    </source>
</reference>
<evidence type="ECO:0000256" key="2">
    <source>
        <dbReference type="ARBA" id="ARBA00006727"/>
    </source>
</evidence>
<evidence type="ECO:0000256" key="1">
    <source>
        <dbReference type="ARBA" id="ARBA00004141"/>
    </source>
</evidence>
<feature type="transmembrane region" description="Helical" evidence="3">
    <location>
        <begin position="43"/>
        <end position="65"/>
    </location>
</feature>
<evidence type="ECO:0000256" key="3">
    <source>
        <dbReference type="SAM" id="Phobius"/>
    </source>
</evidence>
<name>A0AAN8IC40_9EURO</name>
<dbReference type="SUPFAM" id="SSF103473">
    <property type="entry name" value="MFS general substrate transporter"/>
    <property type="match status" value="1"/>
</dbReference>
<feature type="transmembrane region" description="Helical" evidence="3">
    <location>
        <begin position="204"/>
        <end position="224"/>
    </location>
</feature>
<feature type="transmembrane region" description="Helical" evidence="3">
    <location>
        <begin position="412"/>
        <end position="431"/>
    </location>
</feature>